<dbReference type="GO" id="GO:0009733">
    <property type="term" value="P:response to auxin"/>
    <property type="evidence" value="ECO:0007669"/>
    <property type="project" value="InterPro"/>
</dbReference>
<evidence type="ECO:0000256" key="2">
    <source>
        <dbReference type="ARBA" id="ARBA00022473"/>
    </source>
</evidence>
<evidence type="ECO:0000256" key="1">
    <source>
        <dbReference type="ARBA" id="ARBA00006974"/>
    </source>
</evidence>
<dbReference type="RefSeq" id="NP_173100.1">
    <property type="nucleotide sequence ID" value="NM_101516.4"/>
</dbReference>
<dbReference type="PANTHER" id="PTHR31374:SF254">
    <property type="entry name" value="AUXIN-RESPONSIVE PROTEIN SAUR41"/>
    <property type="match status" value="1"/>
</dbReference>
<dbReference type="Proteomes" id="UP000516314">
    <property type="component" value="Chromosome 1"/>
</dbReference>
<dbReference type="EMBL" id="CACRSJ010000104">
    <property type="protein sequence ID" value="VYS46282.1"/>
    <property type="molecule type" value="Genomic_DNA"/>
</dbReference>
<dbReference type="KEGG" id="ath:AT1G16510"/>
<comment type="similarity">
    <text evidence="1">Belongs to the ARG7 family.</text>
</comment>
<keyword evidence="3" id="KW-0341">Growth regulation</keyword>
<gene>
    <name evidence="6" type="ordered locus">AXX17_At1g17290</name>
    <name evidence="7" type="ORF">AN1_LOCUS1783</name>
    <name evidence="5" type="ORF">AT9943_LOCUS1423</name>
    <name evidence="4" type="ORF">C24_LOCUS1697</name>
</gene>
<evidence type="ECO:0000313" key="8">
    <source>
        <dbReference type="Proteomes" id="UP000078284"/>
    </source>
</evidence>
<dbReference type="Proteomes" id="UP000434276">
    <property type="component" value="Unassembled WGS sequence"/>
</dbReference>
<dbReference type="Proteomes" id="UP000078284">
    <property type="component" value="Chromosome 1"/>
</dbReference>
<dbReference type="EMBL" id="LR881466">
    <property type="protein sequence ID" value="CAD5312898.1"/>
    <property type="molecule type" value="Genomic_DNA"/>
</dbReference>
<dbReference type="OrthoDB" id="838391at2759"/>
<evidence type="ECO:0000313" key="5">
    <source>
        <dbReference type="EMBL" id="CAD5312898.1"/>
    </source>
</evidence>
<evidence type="ECO:0000256" key="3">
    <source>
        <dbReference type="ARBA" id="ARBA00022604"/>
    </source>
</evidence>
<evidence type="ECO:0000313" key="10">
    <source>
        <dbReference type="Proteomes" id="UP000434276"/>
    </source>
</evidence>
<reference evidence="8" key="1">
    <citation type="journal article" date="2016" name="Proc. Natl. Acad. Sci. U.S.A.">
        <title>Chromosome-level assembly of Arabidopsis thaliana Ler reveals the extent of translocation and inversion polymorphisms.</title>
        <authorList>
            <person name="Zapata L."/>
            <person name="Ding J."/>
            <person name="Willing E.M."/>
            <person name="Hartwig B."/>
            <person name="Bezdan D."/>
            <person name="Jiao W.B."/>
            <person name="Patel V."/>
            <person name="Velikkakam James G."/>
            <person name="Koornneef M."/>
            <person name="Ossowski S."/>
            <person name="Schneeberger K."/>
        </authorList>
    </citation>
    <scope>NUCLEOTIDE SEQUENCE [LARGE SCALE GENOMIC DNA]</scope>
    <source>
        <strain evidence="8">cv. Landsberg erecta</strain>
    </source>
</reference>
<dbReference type="AlphaFoldDB" id="A0A178WMN7"/>
<accession>A0A5S9URX2</accession>
<dbReference type="EMBL" id="LUHQ01000001">
    <property type="protein sequence ID" value="OAP19538.1"/>
    <property type="molecule type" value="Genomic_DNA"/>
</dbReference>
<reference evidence="6" key="2">
    <citation type="submission" date="2016-03" db="EMBL/GenBank/DDBJ databases">
        <title>Full-length assembly of Arabidopsis thaliana Ler reveals the complement of translocations and inversions.</title>
        <authorList>
            <person name="Zapata L."/>
            <person name="Schneeberger K."/>
            <person name="Ossowski S."/>
        </authorList>
    </citation>
    <scope>NUCLEOTIDE SEQUENCE [LARGE SCALE GENOMIC DNA]</scope>
    <source>
        <tissue evidence="6">Leaf</tissue>
    </source>
</reference>
<accession>A0A178WMN7</accession>
<protein>
    <submittedName>
        <fullName evidence="5">(thale cress) hypothetical protein</fullName>
    </submittedName>
    <submittedName>
        <fullName evidence="6">SAUR41</fullName>
    </submittedName>
</protein>
<organism evidence="6 8">
    <name type="scientific">Arabidopsis thaliana</name>
    <name type="common">Mouse-ear cress</name>
    <dbReference type="NCBI Taxonomy" id="3702"/>
    <lineage>
        <taxon>Eukaryota</taxon>
        <taxon>Viridiplantae</taxon>
        <taxon>Streptophyta</taxon>
        <taxon>Embryophyta</taxon>
        <taxon>Tracheophyta</taxon>
        <taxon>Spermatophyta</taxon>
        <taxon>Magnoliopsida</taxon>
        <taxon>eudicotyledons</taxon>
        <taxon>Gunneridae</taxon>
        <taxon>Pentapetalae</taxon>
        <taxon>rosids</taxon>
        <taxon>malvids</taxon>
        <taxon>Brassicales</taxon>
        <taxon>Brassicaceae</taxon>
        <taxon>Camelineae</taxon>
        <taxon>Arabidopsis</taxon>
    </lineage>
</organism>
<dbReference type="PANTHER" id="PTHR31374">
    <property type="entry name" value="AUXIN-INDUCED PROTEIN-LIKE-RELATED"/>
    <property type="match status" value="1"/>
</dbReference>
<name>A0A178WMN7_ARATH</name>
<reference evidence="5 11" key="4">
    <citation type="submission" date="2020-09" db="EMBL/GenBank/DDBJ databases">
        <authorList>
            <person name="Ashkenazy H."/>
        </authorList>
    </citation>
    <scope>NUCLEOTIDE SEQUENCE [LARGE SCALE GENOMIC DNA]</scope>
    <source>
        <strain evidence="11">cv. Cdm-0</strain>
    </source>
</reference>
<evidence type="ECO:0000313" key="4">
    <source>
        <dbReference type="EMBL" id="CAA0211147.1"/>
    </source>
</evidence>
<dbReference type="OMA" id="WSICPAR"/>
<proteinExistence type="inferred from homology"/>
<dbReference type="Pfam" id="PF02519">
    <property type="entry name" value="Auxin_inducible"/>
    <property type="match status" value="1"/>
</dbReference>
<dbReference type="Proteomes" id="UP000426265">
    <property type="component" value="Unassembled WGS sequence"/>
</dbReference>
<sequence length="147" mass="16479">MKHLIRRLSRVADSSSEFSIRRSTSSFRNRRGHHRLHAPPPPWSICPARRVNTVPAGHVPVYVGEEMERFVVSAELMNHPIFVGLLNRSAQEYGYAQKGVLHIPCHVIVFERVVETLRLGGFEGSGDLENLVASLLSGDELIPETTE</sequence>
<evidence type="ECO:0000313" key="9">
    <source>
        <dbReference type="Proteomes" id="UP000426265"/>
    </source>
</evidence>
<evidence type="ECO:0000313" key="7">
    <source>
        <dbReference type="EMBL" id="VYS46282.1"/>
    </source>
</evidence>
<dbReference type="EMBL" id="CACSHJ010000087">
    <property type="protein sequence ID" value="CAA0211147.1"/>
    <property type="molecule type" value="Genomic_DNA"/>
</dbReference>
<reference evidence="4 10" key="3">
    <citation type="submission" date="2019-12" db="EMBL/GenBank/DDBJ databases">
        <authorList>
            <person name="Jiao W.-B."/>
            <person name="Schneeberger K."/>
        </authorList>
    </citation>
    <scope>NUCLEOTIDE SEQUENCE [LARGE SCALE GENOMIC DNA]</scope>
    <source>
        <strain evidence="9">cv. An-1</strain>
        <strain evidence="10">cv. C24</strain>
    </source>
</reference>
<dbReference type="ExpressionAtlas" id="A0A178WMN7">
    <property type="expression patterns" value="baseline and differential"/>
</dbReference>
<evidence type="ECO:0000313" key="6">
    <source>
        <dbReference type="EMBL" id="OAP19538.1"/>
    </source>
</evidence>
<dbReference type="InterPro" id="IPR003676">
    <property type="entry name" value="SAUR_fam"/>
</dbReference>
<evidence type="ECO:0000313" key="11">
    <source>
        <dbReference type="Proteomes" id="UP000516314"/>
    </source>
</evidence>
<keyword evidence="2" id="KW-0217">Developmental protein</keyword>